<organism evidence="9 10">
    <name type="scientific">Capitella teleta</name>
    <name type="common">Polychaete worm</name>
    <dbReference type="NCBI Taxonomy" id="283909"/>
    <lineage>
        <taxon>Eukaryota</taxon>
        <taxon>Metazoa</taxon>
        <taxon>Spiralia</taxon>
        <taxon>Lophotrochozoa</taxon>
        <taxon>Annelida</taxon>
        <taxon>Polychaeta</taxon>
        <taxon>Sedentaria</taxon>
        <taxon>Scolecida</taxon>
        <taxon>Capitellidae</taxon>
        <taxon>Capitella</taxon>
    </lineage>
</organism>
<feature type="domain" description="MRH" evidence="8">
    <location>
        <begin position="27"/>
        <end position="190"/>
    </location>
</feature>
<evidence type="ECO:0000313" key="10">
    <source>
        <dbReference type="Proteomes" id="UP000014760"/>
    </source>
</evidence>
<dbReference type="Gene3D" id="2.70.130.10">
    <property type="entry name" value="Mannose-6-phosphate receptor binding domain"/>
    <property type="match status" value="2"/>
</dbReference>
<dbReference type="InterPro" id="IPR009011">
    <property type="entry name" value="Man6P_isomerase_rcpt-bd_dom_sf"/>
</dbReference>
<feature type="domain" description="MRH" evidence="8">
    <location>
        <begin position="291"/>
        <end position="416"/>
    </location>
</feature>
<dbReference type="InterPro" id="IPR012913">
    <property type="entry name" value="OS9-like_dom"/>
</dbReference>
<evidence type="ECO:0000256" key="2">
    <source>
        <dbReference type="ARBA" id="ARBA00022729"/>
    </source>
</evidence>
<dbReference type="HOGENOM" id="CLU_048035_1_0_1"/>
<sequence length="432" mass="49776">LTEEAEHVMITTVAQEKYKCVIPKVSKDGSSKFAEDATYVGPTEYELLEPLFSKDGCFYQSEMYWFYELCPGKYLRQYHNANKDGGEKFQEYYLGYYTEEQMLKDKEEGEKNKMHDLESPIKREKVRGLEMPFYPVLLSGGTPCELINEARQVRLLYVCDMEHLAGLLEVKEISTCYYEAVVLTKLLCKHPHYMPQAEPVNRIECLALDGAPTKPTALQADEAQEIDKNLEHFQMVEDDRHWREEMEAESRKEERRRQKIVLKSNEPKKGVTTQGALSATQSTIKAFFNGEQCIQGGTGWWKHEVCYGKRAIQYHEEGNKRTATIVLGTWNEEDHLDWIRQNPNKKVSKDKRANRIVSHFYGNGDLCDETGVQRKTEVKLKCKEFVSPSSSVSIFLLEPHICEYLIVIESSVLCPIVNQADANGLIHDPEFL</sequence>
<evidence type="ECO:0000256" key="5">
    <source>
        <dbReference type="ARBA" id="ARBA00037585"/>
    </source>
</evidence>
<evidence type="ECO:0000259" key="8">
    <source>
        <dbReference type="PROSITE" id="PS51914"/>
    </source>
</evidence>
<dbReference type="Proteomes" id="UP000014760">
    <property type="component" value="Unassembled WGS sequence"/>
</dbReference>
<dbReference type="GO" id="GO:0030970">
    <property type="term" value="P:retrograde protein transport, ER to cytosol"/>
    <property type="evidence" value="ECO:0007669"/>
    <property type="project" value="TreeGrafter"/>
</dbReference>
<accession>X1Z2S6</accession>
<dbReference type="InterPro" id="IPR045149">
    <property type="entry name" value="OS-9-like"/>
</dbReference>
<evidence type="ECO:0000256" key="1">
    <source>
        <dbReference type="ARBA" id="ARBA00004240"/>
    </source>
</evidence>
<dbReference type="GO" id="GO:0030968">
    <property type="term" value="P:endoplasmic reticulum unfolded protein response"/>
    <property type="evidence" value="ECO:0007669"/>
    <property type="project" value="InterPro"/>
</dbReference>
<dbReference type="AlphaFoldDB" id="X1Z2S6"/>
<dbReference type="GO" id="GO:0005788">
    <property type="term" value="C:endoplasmic reticulum lumen"/>
    <property type="evidence" value="ECO:0007669"/>
    <property type="project" value="TreeGrafter"/>
</dbReference>
<dbReference type="OMA" id="HGKDDIY"/>
<evidence type="ECO:0000256" key="6">
    <source>
        <dbReference type="ARBA" id="ARBA00041108"/>
    </source>
</evidence>
<keyword evidence="3" id="KW-0256">Endoplasmic reticulum</keyword>
<dbReference type="InterPro" id="IPR044865">
    <property type="entry name" value="MRH_dom"/>
</dbReference>
<dbReference type="PANTHER" id="PTHR15414">
    <property type="entry name" value="OS-9-RELATED"/>
    <property type="match status" value="1"/>
</dbReference>
<dbReference type="SUPFAM" id="SSF50911">
    <property type="entry name" value="Mannose 6-phosphate receptor domain"/>
    <property type="match status" value="1"/>
</dbReference>
<keyword evidence="4" id="KW-1015">Disulfide bond</keyword>
<reference evidence="10" key="2">
    <citation type="journal article" date="2013" name="Nature">
        <title>Insights into bilaterian evolution from three spiralian genomes.</title>
        <authorList>
            <person name="Simakov O."/>
            <person name="Marletaz F."/>
            <person name="Cho S.J."/>
            <person name="Edsinger-Gonzales E."/>
            <person name="Havlak P."/>
            <person name="Hellsten U."/>
            <person name="Kuo D.H."/>
            <person name="Larsson T."/>
            <person name="Lv J."/>
            <person name="Arendt D."/>
            <person name="Savage R."/>
            <person name="Osoegawa K."/>
            <person name="de Jong P."/>
            <person name="Grimwood J."/>
            <person name="Chapman J.A."/>
            <person name="Shapiro H."/>
            <person name="Aerts A."/>
            <person name="Otillar R.P."/>
            <person name="Terry A.Y."/>
            <person name="Boore J.L."/>
            <person name="Grigoriev I.V."/>
            <person name="Lindberg D.R."/>
            <person name="Seaver E.C."/>
            <person name="Weisblat D.A."/>
            <person name="Putnam N.H."/>
            <person name="Rokhsar D.S."/>
        </authorList>
    </citation>
    <scope>NUCLEOTIDE SEQUENCE</scope>
    <source>
        <strain evidence="10">I ESC-2004</strain>
    </source>
</reference>
<comment type="subcellular location">
    <subcellularLocation>
        <location evidence="1">Endoplasmic reticulum</location>
    </subcellularLocation>
</comment>
<dbReference type="EMBL" id="AMQN01012915">
    <property type="status" value="NOT_ANNOTATED_CDS"/>
    <property type="molecule type" value="Genomic_DNA"/>
</dbReference>
<comment type="function">
    <text evidence="5">Probable lectin that binds selectively to improperly folded lumenal proteins. May function in endoplasmic reticulum quality control and endoplasmic reticulum-associated degradation (ERAD) of both non-glycosylated proteins and glycoproteins.</text>
</comment>
<keyword evidence="2" id="KW-0732">Signal</keyword>
<keyword evidence="10" id="KW-1185">Reference proteome</keyword>
<evidence type="ECO:0000256" key="4">
    <source>
        <dbReference type="ARBA" id="ARBA00023157"/>
    </source>
</evidence>
<evidence type="ECO:0000256" key="3">
    <source>
        <dbReference type="ARBA" id="ARBA00022824"/>
    </source>
</evidence>
<reference evidence="10" key="1">
    <citation type="submission" date="2012-12" db="EMBL/GenBank/DDBJ databases">
        <authorList>
            <person name="Hellsten U."/>
            <person name="Grimwood J."/>
            <person name="Chapman J.A."/>
            <person name="Shapiro H."/>
            <person name="Aerts A."/>
            <person name="Otillar R.P."/>
            <person name="Terry A.Y."/>
            <person name="Boore J.L."/>
            <person name="Simakov O."/>
            <person name="Marletaz F."/>
            <person name="Cho S.-J."/>
            <person name="Edsinger-Gonzales E."/>
            <person name="Havlak P."/>
            <person name="Kuo D.-H."/>
            <person name="Larsson T."/>
            <person name="Lv J."/>
            <person name="Arendt D."/>
            <person name="Savage R."/>
            <person name="Osoegawa K."/>
            <person name="de Jong P."/>
            <person name="Lindberg D.R."/>
            <person name="Seaver E.C."/>
            <person name="Weisblat D.A."/>
            <person name="Putnam N.H."/>
            <person name="Grigoriev I.V."/>
            <person name="Rokhsar D.S."/>
        </authorList>
    </citation>
    <scope>NUCLEOTIDE SEQUENCE</scope>
    <source>
        <strain evidence="10">I ESC-2004</strain>
    </source>
</reference>
<dbReference type="EnsemblMetazoa" id="CapteT140461">
    <property type="protein sequence ID" value="CapteP140461"/>
    <property type="gene ID" value="CapteG140461"/>
</dbReference>
<dbReference type="FunFam" id="2.70.130.10:FF:000001">
    <property type="entry name" value="Endoplasmic reticulum lectin 1"/>
    <property type="match status" value="1"/>
</dbReference>
<dbReference type="PANTHER" id="PTHR15414:SF0">
    <property type="entry name" value="ENDOPLASMIC RETICULUM LECTIN 1"/>
    <property type="match status" value="1"/>
</dbReference>
<evidence type="ECO:0000313" key="9">
    <source>
        <dbReference type="EnsemblMetazoa" id="CapteP140461"/>
    </source>
</evidence>
<name>X1Z2S6_CAPTE</name>
<dbReference type="PROSITE" id="PS51914">
    <property type="entry name" value="MRH"/>
    <property type="match status" value="2"/>
</dbReference>
<dbReference type="Pfam" id="PF07915">
    <property type="entry name" value="PRKCSH"/>
    <property type="match status" value="2"/>
</dbReference>
<protein>
    <recommendedName>
        <fullName evidence="6">Endoplasmic reticulum lectin 1</fullName>
    </recommendedName>
    <alternativeName>
        <fullName evidence="7">ER lectin</fullName>
    </alternativeName>
</protein>
<evidence type="ECO:0000256" key="7">
    <source>
        <dbReference type="ARBA" id="ARBA00041661"/>
    </source>
</evidence>
<proteinExistence type="predicted"/>
<reference evidence="9" key="3">
    <citation type="submission" date="2015-06" db="UniProtKB">
        <authorList>
            <consortium name="EnsemblMetazoa"/>
        </authorList>
    </citation>
    <scope>IDENTIFICATION</scope>
</reference>